<dbReference type="AlphaFoldDB" id="A0A1Q9BXF2"/>
<protein>
    <submittedName>
        <fullName evidence="1">Uncharacterized protein</fullName>
    </submittedName>
</protein>
<keyword evidence="2" id="KW-1185">Reference proteome</keyword>
<evidence type="ECO:0000313" key="1">
    <source>
        <dbReference type="EMBL" id="OLP75378.1"/>
    </source>
</evidence>
<proteinExistence type="predicted"/>
<dbReference type="EMBL" id="LSRX01002532">
    <property type="protein sequence ID" value="OLP75378.1"/>
    <property type="molecule type" value="Genomic_DNA"/>
</dbReference>
<dbReference type="PROSITE" id="PS51257">
    <property type="entry name" value="PROKAR_LIPOPROTEIN"/>
    <property type="match status" value="1"/>
</dbReference>
<name>A0A1Q9BXF2_SYMMI</name>
<dbReference type="Proteomes" id="UP000186817">
    <property type="component" value="Unassembled WGS sequence"/>
</dbReference>
<comment type="caution">
    <text evidence="1">The sequence shown here is derived from an EMBL/GenBank/DDBJ whole genome shotgun (WGS) entry which is preliminary data.</text>
</comment>
<sequence length="136" mass="15098">MLAARTARMFGGAIGILQSCGWDTFWSLCGFTPEQHEPQRMCTRHACLPFSRDAEIRSEVLSPNLKFVGPCVVSSFVYVNGRGTLESKIFVHGRFMFILLPKCDCVHSQSGKRRQGSSSPDFGGSAEDVFEQICRS</sequence>
<gene>
    <name evidence="1" type="ORF">AK812_SmicGene44831</name>
</gene>
<evidence type="ECO:0000313" key="2">
    <source>
        <dbReference type="Proteomes" id="UP000186817"/>
    </source>
</evidence>
<organism evidence="1 2">
    <name type="scientific">Symbiodinium microadriaticum</name>
    <name type="common">Dinoflagellate</name>
    <name type="synonym">Zooxanthella microadriatica</name>
    <dbReference type="NCBI Taxonomy" id="2951"/>
    <lineage>
        <taxon>Eukaryota</taxon>
        <taxon>Sar</taxon>
        <taxon>Alveolata</taxon>
        <taxon>Dinophyceae</taxon>
        <taxon>Suessiales</taxon>
        <taxon>Symbiodiniaceae</taxon>
        <taxon>Symbiodinium</taxon>
    </lineage>
</organism>
<reference evidence="1 2" key="1">
    <citation type="submission" date="2016-02" db="EMBL/GenBank/DDBJ databases">
        <title>Genome analysis of coral dinoflagellate symbionts highlights evolutionary adaptations to a symbiotic lifestyle.</title>
        <authorList>
            <person name="Aranda M."/>
            <person name="Li Y."/>
            <person name="Liew Y.J."/>
            <person name="Baumgarten S."/>
            <person name="Simakov O."/>
            <person name="Wilson M."/>
            <person name="Piel J."/>
            <person name="Ashoor H."/>
            <person name="Bougouffa S."/>
            <person name="Bajic V.B."/>
            <person name="Ryu T."/>
            <person name="Ravasi T."/>
            <person name="Bayer T."/>
            <person name="Micklem G."/>
            <person name="Kim H."/>
            <person name="Bhak J."/>
            <person name="Lajeunesse T.C."/>
            <person name="Voolstra C.R."/>
        </authorList>
    </citation>
    <scope>NUCLEOTIDE SEQUENCE [LARGE SCALE GENOMIC DNA]</scope>
    <source>
        <strain evidence="1 2">CCMP2467</strain>
    </source>
</reference>
<accession>A0A1Q9BXF2</accession>